<dbReference type="EMBL" id="KZ559514">
    <property type="protein sequence ID" value="PLN84074.1"/>
    <property type="molecule type" value="Genomic_DNA"/>
</dbReference>
<name>A0A2J5I2J4_9EURO</name>
<dbReference type="InterPro" id="IPR006740">
    <property type="entry name" value="DUF604"/>
</dbReference>
<accession>A0A2J5I2J4</accession>
<reference evidence="3" key="1">
    <citation type="submission" date="2017-12" db="EMBL/GenBank/DDBJ databases">
        <authorList>
            <consortium name="DOE Joint Genome Institute"/>
            <person name="Mondo S.J."/>
            <person name="Kjaerbolling I."/>
            <person name="Vesth T.C."/>
            <person name="Frisvad J.C."/>
            <person name="Nybo J.L."/>
            <person name="Theobald S."/>
            <person name="Kuo A."/>
            <person name="Bowyer P."/>
            <person name="Matsuda Y."/>
            <person name="Lyhne E.K."/>
            <person name="Kogle M.E."/>
            <person name="Clum A."/>
            <person name="Lipzen A."/>
            <person name="Salamov A."/>
            <person name="Ngan C.Y."/>
            <person name="Daum C."/>
            <person name="Chiniquy J."/>
            <person name="Barry K."/>
            <person name="LaButti K."/>
            <person name="Haridas S."/>
            <person name="Simmons B.A."/>
            <person name="Magnuson J.K."/>
            <person name="Mortensen U.H."/>
            <person name="Larsen T.O."/>
            <person name="Grigoriev I.V."/>
            <person name="Baker S.E."/>
            <person name="Andersen M.R."/>
            <person name="Nordberg H.P."/>
            <person name="Cantor M.N."/>
            <person name="Hua S.X."/>
        </authorList>
    </citation>
    <scope>NUCLEOTIDE SEQUENCE [LARGE SCALE GENOMIC DNA]</scope>
    <source>
        <strain evidence="3">IBT 19404</strain>
    </source>
</reference>
<evidence type="ECO:0000313" key="2">
    <source>
        <dbReference type="EMBL" id="PLN84074.1"/>
    </source>
</evidence>
<dbReference type="OrthoDB" id="414175at2759"/>
<sequence>MMQQPHHHHPQFLSQVRQPTIRRLLAIAGVFVSGCAILFLFSRSGSANPPPRPNLHRPLSASAANYTCYVDLDLLRSHGYNGSVEYSRLEIAVAPTANFTGFSDALDLKFPKSAPLALSADDEAARAPLPDEKCATTLTIPGPPARPPPDASHMTFGVSTSLERLHDSLDAFAHWAAGTNTRIIALTDEGASFTDKVRKKAERLGVRLTLIEADDERLDRYFTLIQILYEQREEGVTQWAVLIDDDTFFPSMRNLVDRFATYDASQPLYVGGVTEDPHQLYMGSFMAYGGAGIFLSMPLLRQIYAEFDECYDFKGAGDRMIARCIQAHTTTKLTWDRDLHQLDLRDDASGFYESGRPLPLSVHHWKSWHAANMVGLGRVARICGDDCLLRRWRLADGWYLINGYSVVQYSEGTDEDTLVGMEHTWLDSKYDGWDPFGYSLGPVRKKDEGKVSYRLVDAVEVGDQVRQIYVHEPGEEPPRVLEIVWKGV</sequence>
<dbReference type="PANTHER" id="PTHR10811">
    <property type="entry name" value="FRINGE-RELATED"/>
    <property type="match status" value="1"/>
</dbReference>
<proteinExistence type="predicted"/>
<dbReference type="Gene3D" id="3.90.550.50">
    <property type="match status" value="1"/>
</dbReference>
<evidence type="ECO:0000256" key="1">
    <source>
        <dbReference type="SAM" id="Phobius"/>
    </source>
</evidence>
<organism evidence="2 3">
    <name type="scientific">Aspergillus taichungensis</name>
    <dbReference type="NCBI Taxonomy" id="482145"/>
    <lineage>
        <taxon>Eukaryota</taxon>
        <taxon>Fungi</taxon>
        <taxon>Dikarya</taxon>
        <taxon>Ascomycota</taxon>
        <taxon>Pezizomycotina</taxon>
        <taxon>Eurotiomycetes</taxon>
        <taxon>Eurotiomycetidae</taxon>
        <taxon>Eurotiales</taxon>
        <taxon>Aspergillaceae</taxon>
        <taxon>Aspergillus</taxon>
        <taxon>Aspergillus subgen. Circumdati</taxon>
    </lineage>
</organism>
<dbReference type="AlphaFoldDB" id="A0A2J5I2J4"/>
<evidence type="ECO:0008006" key="4">
    <source>
        <dbReference type="Google" id="ProtNLM"/>
    </source>
</evidence>
<feature type="transmembrane region" description="Helical" evidence="1">
    <location>
        <begin position="21"/>
        <end position="41"/>
    </location>
</feature>
<dbReference type="Pfam" id="PF04646">
    <property type="entry name" value="DUF604"/>
    <property type="match status" value="1"/>
</dbReference>
<keyword evidence="3" id="KW-1185">Reference proteome</keyword>
<keyword evidence="1" id="KW-1133">Transmembrane helix</keyword>
<evidence type="ECO:0000313" key="3">
    <source>
        <dbReference type="Proteomes" id="UP000235023"/>
    </source>
</evidence>
<gene>
    <name evidence="2" type="ORF">BDW42DRAFT_53059</name>
</gene>
<protein>
    <recommendedName>
        <fullName evidence="4">Glycosyltransferase family 31 protein</fullName>
    </recommendedName>
</protein>
<keyword evidence="1" id="KW-0812">Transmembrane</keyword>
<dbReference type="Proteomes" id="UP000235023">
    <property type="component" value="Unassembled WGS sequence"/>
</dbReference>
<keyword evidence="1" id="KW-0472">Membrane</keyword>